<proteinExistence type="predicted"/>
<keyword evidence="2" id="KW-1185">Reference proteome</keyword>
<dbReference type="EMBL" id="JH711735">
    <property type="protein sequence ID" value="EIW73741.1"/>
    <property type="molecule type" value="Genomic_DNA"/>
</dbReference>
<dbReference type="Proteomes" id="UP000053558">
    <property type="component" value="Unassembled WGS sequence"/>
</dbReference>
<accession>R7SC46</accession>
<protein>
    <submittedName>
        <fullName evidence="1">Uncharacterized protein</fullName>
    </submittedName>
</protein>
<dbReference type="KEGG" id="cput:CONPUDRAFT_160765"/>
<gene>
    <name evidence="1" type="ORF">CONPUDRAFT_160765</name>
</gene>
<sequence>MRIAGMCGIPAGPLARLQCLPQAAKDTLGGIQPRDRKHVRFAEWGTCTCLRKSSGG</sequence>
<evidence type="ECO:0000313" key="1">
    <source>
        <dbReference type="EMBL" id="EIW73741.1"/>
    </source>
</evidence>
<name>R7SC46_CONPW</name>
<dbReference type="AlphaFoldDB" id="R7SC46"/>
<evidence type="ECO:0000313" key="2">
    <source>
        <dbReference type="Proteomes" id="UP000053558"/>
    </source>
</evidence>
<organism evidence="1 2">
    <name type="scientific">Coniophora puteana (strain RWD-64-598)</name>
    <name type="common">Brown rot fungus</name>
    <dbReference type="NCBI Taxonomy" id="741705"/>
    <lineage>
        <taxon>Eukaryota</taxon>
        <taxon>Fungi</taxon>
        <taxon>Dikarya</taxon>
        <taxon>Basidiomycota</taxon>
        <taxon>Agaricomycotina</taxon>
        <taxon>Agaricomycetes</taxon>
        <taxon>Agaricomycetidae</taxon>
        <taxon>Boletales</taxon>
        <taxon>Coniophorineae</taxon>
        <taxon>Coniophoraceae</taxon>
        <taxon>Coniophora</taxon>
    </lineage>
</organism>
<dbReference type="GeneID" id="19204405"/>
<reference evidence="2" key="1">
    <citation type="journal article" date="2012" name="Science">
        <title>The Paleozoic origin of enzymatic lignin decomposition reconstructed from 31 fungal genomes.</title>
        <authorList>
            <person name="Floudas D."/>
            <person name="Binder M."/>
            <person name="Riley R."/>
            <person name="Barry K."/>
            <person name="Blanchette R.A."/>
            <person name="Henrissat B."/>
            <person name="Martinez A.T."/>
            <person name="Otillar R."/>
            <person name="Spatafora J.W."/>
            <person name="Yadav J.S."/>
            <person name="Aerts A."/>
            <person name="Benoit I."/>
            <person name="Boyd A."/>
            <person name="Carlson A."/>
            <person name="Copeland A."/>
            <person name="Coutinho P.M."/>
            <person name="de Vries R.P."/>
            <person name="Ferreira P."/>
            <person name="Findley K."/>
            <person name="Foster B."/>
            <person name="Gaskell J."/>
            <person name="Glotzer D."/>
            <person name="Gorecki P."/>
            <person name="Heitman J."/>
            <person name="Hesse C."/>
            <person name="Hori C."/>
            <person name="Igarashi K."/>
            <person name="Jurgens J.A."/>
            <person name="Kallen N."/>
            <person name="Kersten P."/>
            <person name="Kohler A."/>
            <person name="Kuees U."/>
            <person name="Kumar T.K.A."/>
            <person name="Kuo A."/>
            <person name="LaButti K."/>
            <person name="Larrondo L.F."/>
            <person name="Lindquist E."/>
            <person name="Ling A."/>
            <person name="Lombard V."/>
            <person name="Lucas S."/>
            <person name="Lundell T."/>
            <person name="Martin R."/>
            <person name="McLaughlin D.J."/>
            <person name="Morgenstern I."/>
            <person name="Morin E."/>
            <person name="Murat C."/>
            <person name="Nagy L.G."/>
            <person name="Nolan M."/>
            <person name="Ohm R.A."/>
            <person name="Patyshakuliyeva A."/>
            <person name="Rokas A."/>
            <person name="Ruiz-Duenas F.J."/>
            <person name="Sabat G."/>
            <person name="Salamov A."/>
            <person name="Samejima M."/>
            <person name="Schmutz J."/>
            <person name="Slot J.C."/>
            <person name="St John F."/>
            <person name="Stenlid J."/>
            <person name="Sun H."/>
            <person name="Sun S."/>
            <person name="Syed K."/>
            <person name="Tsang A."/>
            <person name="Wiebenga A."/>
            <person name="Young D."/>
            <person name="Pisabarro A."/>
            <person name="Eastwood D.C."/>
            <person name="Martin F."/>
            <person name="Cullen D."/>
            <person name="Grigoriev I.V."/>
            <person name="Hibbett D.S."/>
        </authorList>
    </citation>
    <scope>NUCLEOTIDE SEQUENCE [LARGE SCALE GENOMIC DNA]</scope>
    <source>
        <strain evidence="2">RWD-64-598 SS2</strain>
    </source>
</reference>
<dbReference type="RefSeq" id="XP_007776080.1">
    <property type="nucleotide sequence ID" value="XM_007777890.1"/>
</dbReference>